<keyword evidence="1" id="KW-0812">Transmembrane</keyword>
<evidence type="ECO:0000313" key="2">
    <source>
        <dbReference type="EMBL" id="KAF2005095.1"/>
    </source>
</evidence>
<name>A0A6A5X0Y7_9PLEO</name>
<dbReference type="Proteomes" id="UP000799779">
    <property type="component" value="Unassembled WGS sequence"/>
</dbReference>
<gene>
    <name evidence="2" type="ORF">P154DRAFT_352847</name>
</gene>
<feature type="transmembrane region" description="Helical" evidence="1">
    <location>
        <begin position="12"/>
        <end position="33"/>
    </location>
</feature>
<keyword evidence="1" id="KW-0472">Membrane</keyword>
<sequence>MLVWIVGSLERWAFWGVLGWSGLVCSGLLCPHYSAPDCSGLLRSGLLRSPLLNSTPLHSTPIPIPIPKPTPTKETQSPIHPVLPSNHRLPKLANVTYRNLMHCNTLQCVVLRYPTSRCSKTAVTDDVLARACTVRKEKKKTQKSHGY</sequence>
<reference evidence="2" key="1">
    <citation type="journal article" date="2020" name="Stud. Mycol.">
        <title>101 Dothideomycetes genomes: a test case for predicting lifestyles and emergence of pathogens.</title>
        <authorList>
            <person name="Haridas S."/>
            <person name="Albert R."/>
            <person name="Binder M."/>
            <person name="Bloem J."/>
            <person name="Labutti K."/>
            <person name="Salamov A."/>
            <person name="Andreopoulos B."/>
            <person name="Baker S."/>
            <person name="Barry K."/>
            <person name="Bills G."/>
            <person name="Bluhm B."/>
            <person name="Cannon C."/>
            <person name="Castanera R."/>
            <person name="Culley D."/>
            <person name="Daum C."/>
            <person name="Ezra D."/>
            <person name="Gonzalez J."/>
            <person name="Henrissat B."/>
            <person name="Kuo A."/>
            <person name="Liang C."/>
            <person name="Lipzen A."/>
            <person name="Lutzoni F."/>
            <person name="Magnuson J."/>
            <person name="Mondo S."/>
            <person name="Nolan M."/>
            <person name="Ohm R."/>
            <person name="Pangilinan J."/>
            <person name="Park H.-J."/>
            <person name="Ramirez L."/>
            <person name="Alfaro M."/>
            <person name="Sun H."/>
            <person name="Tritt A."/>
            <person name="Yoshinaga Y."/>
            <person name="Zwiers L.-H."/>
            <person name="Turgeon B."/>
            <person name="Goodwin S."/>
            <person name="Spatafora J."/>
            <person name="Crous P."/>
            <person name="Grigoriev I."/>
        </authorList>
    </citation>
    <scope>NUCLEOTIDE SEQUENCE</scope>
    <source>
        <strain evidence="2">CBS 123094</strain>
    </source>
</reference>
<accession>A0A6A5X0Y7</accession>
<evidence type="ECO:0000256" key="1">
    <source>
        <dbReference type="SAM" id="Phobius"/>
    </source>
</evidence>
<proteinExistence type="predicted"/>
<organism evidence="2 3">
    <name type="scientific">Amniculicola lignicola CBS 123094</name>
    <dbReference type="NCBI Taxonomy" id="1392246"/>
    <lineage>
        <taxon>Eukaryota</taxon>
        <taxon>Fungi</taxon>
        <taxon>Dikarya</taxon>
        <taxon>Ascomycota</taxon>
        <taxon>Pezizomycotina</taxon>
        <taxon>Dothideomycetes</taxon>
        <taxon>Pleosporomycetidae</taxon>
        <taxon>Pleosporales</taxon>
        <taxon>Amniculicolaceae</taxon>
        <taxon>Amniculicola</taxon>
    </lineage>
</organism>
<dbReference type="AlphaFoldDB" id="A0A6A5X0Y7"/>
<protein>
    <submittedName>
        <fullName evidence="2">Uncharacterized protein</fullName>
    </submittedName>
</protein>
<evidence type="ECO:0000313" key="3">
    <source>
        <dbReference type="Proteomes" id="UP000799779"/>
    </source>
</evidence>
<dbReference type="EMBL" id="ML977564">
    <property type="protein sequence ID" value="KAF2005095.1"/>
    <property type="molecule type" value="Genomic_DNA"/>
</dbReference>
<keyword evidence="3" id="KW-1185">Reference proteome</keyword>
<keyword evidence="1" id="KW-1133">Transmembrane helix</keyword>